<dbReference type="GO" id="GO:0032787">
    <property type="term" value="P:monocarboxylic acid metabolic process"/>
    <property type="evidence" value="ECO:0007669"/>
    <property type="project" value="UniProtKB-ARBA"/>
</dbReference>
<dbReference type="Proteomes" id="UP000249082">
    <property type="component" value="Unassembled WGS sequence"/>
</dbReference>
<name>A0A2W5NFW5_9SPHN</name>
<dbReference type="EMBL" id="QFPX01000027">
    <property type="protein sequence ID" value="PZQ51109.1"/>
    <property type="molecule type" value="Genomic_DNA"/>
</dbReference>
<accession>A0A2W5NFW5</accession>
<dbReference type="InterPro" id="IPR020904">
    <property type="entry name" value="Sc_DH/Rdtase_CS"/>
</dbReference>
<organism evidence="4 5">
    <name type="scientific">Novosphingobium pentaromativorans</name>
    <dbReference type="NCBI Taxonomy" id="205844"/>
    <lineage>
        <taxon>Bacteria</taxon>
        <taxon>Pseudomonadati</taxon>
        <taxon>Pseudomonadota</taxon>
        <taxon>Alphaproteobacteria</taxon>
        <taxon>Sphingomonadales</taxon>
        <taxon>Sphingomonadaceae</taxon>
        <taxon>Novosphingobium</taxon>
    </lineage>
</organism>
<evidence type="ECO:0000313" key="5">
    <source>
        <dbReference type="Proteomes" id="UP000249082"/>
    </source>
</evidence>
<keyword evidence="2" id="KW-0560">Oxidoreductase</keyword>
<dbReference type="SMART" id="SM00822">
    <property type="entry name" value="PKS_KR"/>
    <property type="match status" value="1"/>
</dbReference>
<reference evidence="4 5" key="1">
    <citation type="submission" date="2017-08" db="EMBL/GenBank/DDBJ databases">
        <title>Infants hospitalized years apart are colonized by the same room-sourced microbial strains.</title>
        <authorList>
            <person name="Brooks B."/>
            <person name="Olm M.R."/>
            <person name="Firek B.A."/>
            <person name="Baker R."/>
            <person name="Thomas B.C."/>
            <person name="Morowitz M.J."/>
            <person name="Banfield J.F."/>
        </authorList>
    </citation>
    <scope>NUCLEOTIDE SEQUENCE [LARGE SCALE GENOMIC DNA]</scope>
    <source>
        <strain evidence="4">S2_005_002_R2_33</strain>
    </source>
</reference>
<dbReference type="PRINTS" id="PR00080">
    <property type="entry name" value="SDRFAMILY"/>
</dbReference>
<proteinExistence type="inferred from homology"/>
<gene>
    <name evidence="4" type="ORF">DI555_21330</name>
</gene>
<evidence type="ECO:0000256" key="1">
    <source>
        <dbReference type="ARBA" id="ARBA00006484"/>
    </source>
</evidence>
<dbReference type="AlphaFoldDB" id="A0A2W5NFW5"/>
<evidence type="ECO:0000313" key="4">
    <source>
        <dbReference type="EMBL" id="PZQ51109.1"/>
    </source>
</evidence>
<feature type="domain" description="Ketoreductase" evidence="3">
    <location>
        <begin position="5"/>
        <end position="184"/>
    </location>
</feature>
<sequence>MASNRVVVVTGGASGIGLGVSRLFASKGHPVAILDVQEEALERESEALRAQGARIVARKVDVSDRESVESAYAAVREELGPIAIVVANAGISEGIRFQDVTVETWQRMIDINLTGVFHTVQAALPDMVDVKWGRVITISSHAAQSGAADRAHYSAAKAGVIGLTRALAREFAGQGITVNTIPPSVVATPMAEAGIAAGTFPPLEVISQHIPIPRPGTPDDIAAACEYLASDGASYVTGQVLAVNGGMFIG</sequence>
<evidence type="ECO:0000259" key="3">
    <source>
        <dbReference type="SMART" id="SM00822"/>
    </source>
</evidence>
<comment type="caution">
    <text evidence="4">The sequence shown here is derived from an EMBL/GenBank/DDBJ whole genome shotgun (WGS) entry which is preliminary data.</text>
</comment>
<dbReference type="PANTHER" id="PTHR42879:SF2">
    <property type="entry name" value="3-OXOACYL-[ACYL-CARRIER-PROTEIN] REDUCTASE FABG"/>
    <property type="match status" value="1"/>
</dbReference>
<comment type="similarity">
    <text evidence="1">Belongs to the short-chain dehydrogenases/reductases (SDR) family.</text>
</comment>
<dbReference type="PANTHER" id="PTHR42879">
    <property type="entry name" value="3-OXOACYL-(ACYL-CARRIER-PROTEIN) REDUCTASE"/>
    <property type="match status" value="1"/>
</dbReference>
<dbReference type="Pfam" id="PF13561">
    <property type="entry name" value="adh_short_C2"/>
    <property type="match status" value="1"/>
</dbReference>
<dbReference type="NCBIfam" id="NF009466">
    <property type="entry name" value="PRK12826.1-2"/>
    <property type="match status" value="1"/>
</dbReference>
<dbReference type="InterPro" id="IPR050259">
    <property type="entry name" value="SDR"/>
</dbReference>
<dbReference type="Gene3D" id="3.40.50.720">
    <property type="entry name" value="NAD(P)-binding Rossmann-like Domain"/>
    <property type="match status" value="1"/>
</dbReference>
<dbReference type="InterPro" id="IPR002347">
    <property type="entry name" value="SDR_fam"/>
</dbReference>
<dbReference type="InterPro" id="IPR036291">
    <property type="entry name" value="NAD(P)-bd_dom_sf"/>
</dbReference>
<evidence type="ECO:0000256" key="2">
    <source>
        <dbReference type="ARBA" id="ARBA00023002"/>
    </source>
</evidence>
<dbReference type="PROSITE" id="PS00061">
    <property type="entry name" value="ADH_SHORT"/>
    <property type="match status" value="1"/>
</dbReference>
<dbReference type="GO" id="GO:0016491">
    <property type="term" value="F:oxidoreductase activity"/>
    <property type="evidence" value="ECO:0007669"/>
    <property type="project" value="UniProtKB-KW"/>
</dbReference>
<dbReference type="PRINTS" id="PR00081">
    <property type="entry name" value="GDHRDH"/>
</dbReference>
<protein>
    <submittedName>
        <fullName evidence="4">Short-chain dehydrogenase</fullName>
    </submittedName>
</protein>
<dbReference type="SUPFAM" id="SSF51735">
    <property type="entry name" value="NAD(P)-binding Rossmann-fold domains"/>
    <property type="match status" value="1"/>
</dbReference>
<dbReference type="FunFam" id="3.40.50.720:FF:000173">
    <property type="entry name" value="3-oxoacyl-[acyl-carrier protein] reductase"/>
    <property type="match status" value="1"/>
</dbReference>
<dbReference type="InterPro" id="IPR057326">
    <property type="entry name" value="KR_dom"/>
</dbReference>